<evidence type="ECO:0000256" key="3">
    <source>
        <dbReference type="ARBA" id="ARBA00022475"/>
    </source>
</evidence>
<proteinExistence type="inferred from homology"/>
<protein>
    <recommendedName>
        <fullName evidence="10">GlsB/YeaQ/YmgE family stress response membrane protein</fullName>
    </recommendedName>
</protein>
<keyword evidence="5 7" id="KW-1133">Transmembrane helix</keyword>
<name>A0A1G9V0V0_9ACTN</name>
<dbReference type="Proteomes" id="UP000199341">
    <property type="component" value="Unassembled WGS sequence"/>
</dbReference>
<evidence type="ECO:0000313" key="8">
    <source>
        <dbReference type="EMBL" id="SDM65844.1"/>
    </source>
</evidence>
<comment type="similarity">
    <text evidence="2">Belongs to the UPF0410 family.</text>
</comment>
<evidence type="ECO:0000256" key="1">
    <source>
        <dbReference type="ARBA" id="ARBA00004651"/>
    </source>
</evidence>
<dbReference type="RefSeq" id="WP_093782196.1">
    <property type="nucleotide sequence ID" value="NZ_FNIE01000001.1"/>
</dbReference>
<evidence type="ECO:0000313" key="9">
    <source>
        <dbReference type="Proteomes" id="UP000199341"/>
    </source>
</evidence>
<dbReference type="PANTHER" id="PTHR33884:SF3">
    <property type="entry name" value="UPF0410 PROTEIN YMGE"/>
    <property type="match status" value="1"/>
</dbReference>
<evidence type="ECO:0008006" key="10">
    <source>
        <dbReference type="Google" id="ProtNLM"/>
    </source>
</evidence>
<reference evidence="8 9" key="1">
    <citation type="submission" date="2016-10" db="EMBL/GenBank/DDBJ databases">
        <authorList>
            <person name="de Groot N.N."/>
        </authorList>
    </citation>
    <scope>NUCLEOTIDE SEQUENCE [LARGE SCALE GENOMIC DNA]</scope>
    <source>
        <strain evidence="8 9">CGMCC 4.2022</strain>
    </source>
</reference>
<dbReference type="Pfam" id="PF04226">
    <property type="entry name" value="Transgly_assoc"/>
    <property type="match status" value="1"/>
</dbReference>
<dbReference type="InterPro" id="IPR007341">
    <property type="entry name" value="Transgly_assoc"/>
</dbReference>
<dbReference type="AlphaFoldDB" id="A0A1G9V0V0"/>
<feature type="transmembrane region" description="Helical" evidence="7">
    <location>
        <begin position="27"/>
        <end position="52"/>
    </location>
</feature>
<comment type="subcellular location">
    <subcellularLocation>
        <location evidence="1">Cell membrane</location>
        <topology evidence="1">Multi-pass membrane protein</topology>
    </subcellularLocation>
</comment>
<dbReference type="GO" id="GO:0005886">
    <property type="term" value="C:plasma membrane"/>
    <property type="evidence" value="ECO:0007669"/>
    <property type="project" value="UniProtKB-SubCell"/>
</dbReference>
<sequence>MSFLWAIIAGLIIGLLAKLVLPGRQPVPLWLTIIIGIVGGILGNLLASAFGVANTNGVDWIRHILQVGVAAVLIGLVAPRWGGRRI</sequence>
<evidence type="ECO:0000256" key="5">
    <source>
        <dbReference type="ARBA" id="ARBA00022989"/>
    </source>
</evidence>
<dbReference type="STRING" id="310781.SAMN05216259_10182"/>
<feature type="transmembrane region" description="Helical" evidence="7">
    <location>
        <begin position="64"/>
        <end position="82"/>
    </location>
</feature>
<gene>
    <name evidence="8" type="ORF">SAMN05216259_10182</name>
</gene>
<keyword evidence="6 7" id="KW-0472">Membrane</keyword>
<dbReference type="PANTHER" id="PTHR33884">
    <property type="entry name" value="UPF0410 PROTEIN YMGE"/>
    <property type="match status" value="1"/>
</dbReference>
<keyword evidence="3" id="KW-1003">Cell membrane</keyword>
<evidence type="ECO:0000256" key="6">
    <source>
        <dbReference type="ARBA" id="ARBA00023136"/>
    </source>
</evidence>
<evidence type="ECO:0000256" key="7">
    <source>
        <dbReference type="SAM" id="Phobius"/>
    </source>
</evidence>
<evidence type="ECO:0000256" key="2">
    <source>
        <dbReference type="ARBA" id="ARBA00011006"/>
    </source>
</evidence>
<keyword evidence="4 7" id="KW-0812">Transmembrane</keyword>
<organism evidence="8 9">
    <name type="scientific">Actinacidiphila guanduensis</name>
    <dbReference type="NCBI Taxonomy" id="310781"/>
    <lineage>
        <taxon>Bacteria</taxon>
        <taxon>Bacillati</taxon>
        <taxon>Actinomycetota</taxon>
        <taxon>Actinomycetes</taxon>
        <taxon>Kitasatosporales</taxon>
        <taxon>Streptomycetaceae</taxon>
        <taxon>Actinacidiphila</taxon>
    </lineage>
</organism>
<keyword evidence="9" id="KW-1185">Reference proteome</keyword>
<evidence type="ECO:0000256" key="4">
    <source>
        <dbReference type="ARBA" id="ARBA00022692"/>
    </source>
</evidence>
<dbReference type="EMBL" id="FNIE01000001">
    <property type="protein sequence ID" value="SDM65844.1"/>
    <property type="molecule type" value="Genomic_DNA"/>
</dbReference>
<accession>A0A1G9V0V0</accession>